<dbReference type="PROSITE" id="PS01125">
    <property type="entry name" value="ROK"/>
    <property type="match status" value="1"/>
</dbReference>
<accession>A0A927MKB2</accession>
<reference evidence="2" key="1">
    <citation type="submission" date="2020-10" db="EMBL/GenBank/DDBJ databases">
        <title>Genomic Encyclopedia of Type Strains, Phase IV (KMG-IV): sequencing the most valuable type-strain genomes for metagenomic binning, comparative biology and taxonomic classification.</title>
        <authorList>
            <person name="Goeker M."/>
        </authorList>
    </citation>
    <scope>NUCLEOTIDE SEQUENCE</scope>
    <source>
        <strain evidence="2">DSM 13886</strain>
    </source>
</reference>
<dbReference type="InterPro" id="IPR000600">
    <property type="entry name" value="ROK"/>
</dbReference>
<dbReference type="GO" id="GO:0004340">
    <property type="term" value="F:glucokinase activity"/>
    <property type="evidence" value="ECO:0007669"/>
    <property type="project" value="UniProtKB-EC"/>
</dbReference>
<dbReference type="Proteomes" id="UP000658225">
    <property type="component" value="Unassembled WGS sequence"/>
</dbReference>
<dbReference type="InterPro" id="IPR043129">
    <property type="entry name" value="ATPase_NBD"/>
</dbReference>
<comment type="similarity">
    <text evidence="1">Belongs to the ROK (NagC/XylR) family.</text>
</comment>
<comment type="caution">
    <text evidence="2">The sequence shown here is derived from an EMBL/GenBank/DDBJ whole genome shotgun (WGS) entry which is preliminary data.</text>
</comment>
<dbReference type="EC" id="2.7.1.2" evidence="2"/>
<dbReference type="EMBL" id="JADBEL010000024">
    <property type="protein sequence ID" value="MBE1556309.1"/>
    <property type="molecule type" value="Genomic_DNA"/>
</dbReference>
<organism evidence="2 3">
    <name type="scientific">Sporosarcina limicola</name>
    <dbReference type="NCBI Taxonomy" id="34101"/>
    <lineage>
        <taxon>Bacteria</taxon>
        <taxon>Bacillati</taxon>
        <taxon>Bacillota</taxon>
        <taxon>Bacilli</taxon>
        <taxon>Bacillales</taxon>
        <taxon>Caryophanaceae</taxon>
        <taxon>Sporosarcina</taxon>
    </lineage>
</organism>
<evidence type="ECO:0000256" key="1">
    <source>
        <dbReference type="ARBA" id="ARBA00006479"/>
    </source>
</evidence>
<dbReference type="AlphaFoldDB" id="A0A927MKB2"/>
<dbReference type="RefSeq" id="WP_192599969.1">
    <property type="nucleotide sequence ID" value="NZ_JADBEL010000024.1"/>
</dbReference>
<keyword evidence="3" id="KW-1185">Reference proteome</keyword>
<dbReference type="SUPFAM" id="SSF53067">
    <property type="entry name" value="Actin-like ATPase domain"/>
    <property type="match status" value="1"/>
</dbReference>
<sequence>MKYSIGVDIGGTNIAIAIVNQHGIIINETVIPTDLSIKPREMIDRVCEEIKNSIKKSTIKKAEIIGIGIGAPAPLDNENGVIMGPTNLKSWVDIPICELVEQSFSLPVTLENDANAAAFAEKWIGAAKENDNFTYITISTGIGAGIFVEGKLLSGFKGNAGEIGHTVIDPSFGQCSCGQKGCLESIASGTAIAKEGSKIMGVELSTKEIFHLYAERNPKIVHYIEDVFKVIGIACVNLINTFDPEKVVIGGGVSKVGDPLFESIRAYVSQYAFSQTGRETEIVPAKLNQGSGVIGAAALCFVPRVVHSALSPT</sequence>
<dbReference type="CDD" id="cd24068">
    <property type="entry name" value="ASKHA_NBD_ROK_FnNanK-like"/>
    <property type="match status" value="1"/>
</dbReference>
<dbReference type="Pfam" id="PF00480">
    <property type="entry name" value="ROK"/>
    <property type="match status" value="1"/>
</dbReference>
<dbReference type="InterPro" id="IPR049874">
    <property type="entry name" value="ROK_cs"/>
</dbReference>
<dbReference type="PANTHER" id="PTHR18964">
    <property type="entry name" value="ROK (REPRESSOR, ORF, KINASE) FAMILY"/>
    <property type="match status" value="1"/>
</dbReference>
<evidence type="ECO:0000313" key="3">
    <source>
        <dbReference type="Proteomes" id="UP000658225"/>
    </source>
</evidence>
<evidence type="ECO:0000313" key="2">
    <source>
        <dbReference type="EMBL" id="MBE1556309.1"/>
    </source>
</evidence>
<dbReference type="Gene3D" id="3.30.420.40">
    <property type="match status" value="2"/>
</dbReference>
<gene>
    <name evidence="2" type="ORF">H4683_003432</name>
</gene>
<name>A0A927MKB2_9BACL</name>
<protein>
    <submittedName>
        <fullName evidence="2">Glucokinase</fullName>
        <ecNumber evidence="2">2.7.1.2</ecNumber>
    </submittedName>
</protein>
<dbReference type="PANTHER" id="PTHR18964:SF149">
    <property type="entry name" value="BIFUNCTIONAL UDP-N-ACETYLGLUCOSAMINE 2-EPIMERASE_N-ACETYLMANNOSAMINE KINASE"/>
    <property type="match status" value="1"/>
</dbReference>
<keyword evidence="2" id="KW-0808">Transferase</keyword>
<proteinExistence type="inferred from homology"/>